<reference evidence="1" key="1">
    <citation type="journal article" date="2011" name="PLoS Biol.">
        <title>Gene gain and loss during evolution of obligate parasitism in the white rust pathogen of Arabidopsis thaliana.</title>
        <authorList>
            <person name="Kemen E."/>
            <person name="Gardiner A."/>
            <person name="Schultz-Larsen T."/>
            <person name="Kemen A.C."/>
            <person name="Balmuth A.L."/>
            <person name="Robert-Seilaniantz A."/>
            <person name="Bailey K."/>
            <person name="Holub E."/>
            <person name="Studholme D.J."/>
            <person name="Maclean D."/>
            <person name="Jones J.D."/>
        </authorList>
    </citation>
    <scope>NUCLEOTIDE SEQUENCE</scope>
</reference>
<accession>F0VYK1</accession>
<sequence>MIRNANTASEAWQILRTLHLRRIIHNRGQKKDLYDFKLLRGEDIMDHIQKFHELCLSMEALGDVISQDEKLGIDILQVKEMLRREYEGMVKKEVSEVALQTAKYKSKEPYQGWKGR</sequence>
<reference evidence="1" key="2">
    <citation type="submission" date="2011-02" db="EMBL/GenBank/DDBJ databases">
        <authorList>
            <person name="MacLean D."/>
        </authorList>
    </citation>
    <scope>NUCLEOTIDE SEQUENCE</scope>
</reference>
<evidence type="ECO:0000313" key="1">
    <source>
        <dbReference type="EMBL" id="CCA13865.1"/>
    </source>
</evidence>
<name>F0VYK1_9STRA</name>
<dbReference type="EMBL" id="FR824046">
    <property type="protein sequence ID" value="CCA13865.1"/>
    <property type="molecule type" value="Genomic_DNA"/>
</dbReference>
<dbReference type="AlphaFoldDB" id="F0VYK1"/>
<protein>
    <submittedName>
        <fullName evidence="1">AlNc14C1G8 protein</fullName>
    </submittedName>
</protein>
<organism evidence="1">
    <name type="scientific">Albugo laibachii Nc14</name>
    <dbReference type="NCBI Taxonomy" id="890382"/>
    <lineage>
        <taxon>Eukaryota</taxon>
        <taxon>Sar</taxon>
        <taxon>Stramenopiles</taxon>
        <taxon>Oomycota</taxon>
        <taxon>Peronosporomycetes</taxon>
        <taxon>Albuginales</taxon>
        <taxon>Albuginaceae</taxon>
        <taxon>Albugo</taxon>
    </lineage>
</organism>
<proteinExistence type="predicted"/>
<dbReference type="Pfam" id="PF14223">
    <property type="entry name" value="Retrotran_gag_2"/>
    <property type="match status" value="1"/>
</dbReference>
<dbReference type="HOGENOM" id="CLU_2101453_0_0_1"/>
<gene>
    <name evidence="1" type="primary">AlNc14C1G8</name>
    <name evidence="1" type="ORF">ALNC14_000080</name>
</gene>